<feature type="active site" description="Proton acceptor" evidence="7">
    <location>
        <position position="584"/>
    </location>
</feature>
<evidence type="ECO:0000256" key="4">
    <source>
        <dbReference type="ARBA" id="ARBA00022729"/>
    </source>
</evidence>
<feature type="binding site" evidence="8">
    <location>
        <position position="264"/>
    </location>
    <ligand>
        <name>FAD</name>
        <dbReference type="ChEBI" id="CHEBI:57692"/>
    </ligand>
</feature>
<dbReference type="GO" id="GO:0016614">
    <property type="term" value="F:oxidoreductase activity, acting on CH-OH group of donors"/>
    <property type="evidence" value="ECO:0007669"/>
    <property type="project" value="InterPro"/>
</dbReference>
<keyword evidence="12" id="KW-1185">Reference proteome</keyword>
<dbReference type="Proteomes" id="UP000217199">
    <property type="component" value="Unassembled WGS sequence"/>
</dbReference>
<dbReference type="SUPFAM" id="SSF51905">
    <property type="entry name" value="FAD/NAD(P)-binding domain"/>
    <property type="match status" value="1"/>
</dbReference>
<dbReference type="PROSITE" id="PS00624">
    <property type="entry name" value="GMC_OXRED_2"/>
    <property type="match status" value="1"/>
</dbReference>
<dbReference type="InterPro" id="IPR012132">
    <property type="entry name" value="GMC_OxRdtase"/>
</dbReference>
<dbReference type="SUPFAM" id="SSF54373">
    <property type="entry name" value="FAD-linked reductases, C-terminal domain"/>
    <property type="match status" value="1"/>
</dbReference>
<comment type="cofactor">
    <cofactor evidence="1 8">
        <name>FAD</name>
        <dbReference type="ChEBI" id="CHEBI:57692"/>
    </cofactor>
</comment>
<dbReference type="InterPro" id="IPR027424">
    <property type="entry name" value="Glucose_Oxidase_domain_2"/>
</dbReference>
<evidence type="ECO:0000313" key="12">
    <source>
        <dbReference type="Proteomes" id="UP000217199"/>
    </source>
</evidence>
<feature type="binding site" evidence="8">
    <location>
        <begin position="115"/>
        <end position="118"/>
    </location>
    <ligand>
        <name>FAD</name>
        <dbReference type="ChEBI" id="CHEBI:57692"/>
    </ligand>
</feature>
<dbReference type="PIRSF" id="PIRSF000137">
    <property type="entry name" value="Alcohol_oxidase"/>
    <property type="match status" value="1"/>
</dbReference>
<dbReference type="Gene3D" id="4.10.450.10">
    <property type="entry name" value="Glucose Oxidase, domain 2"/>
    <property type="match status" value="1"/>
</dbReference>
<gene>
    <name evidence="11" type="ORF">PNOK_0305100</name>
</gene>
<evidence type="ECO:0000256" key="1">
    <source>
        <dbReference type="ARBA" id="ARBA00001974"/>
    </source>
</evidence>
<dbReference type="Gene3D" id="3.50.50.60">
    <property type="entry name" value="FAD/NAD(P)-binding domain"/>
    <property type="match status" value="1"/>
</dbReference>
<feature type="domain" description="Glucose-methanol-choline oxidoreductase N-terminal" evidence="10">
    <location>
        <begin position="304"/>
        <end position="318"/>
    </location>
</feature>
<dbReference type="InterPro" id="IPR007867">
    <property type="entry name" value="GMC_OxRtase_C"/>
</dbReference>
<dbReference type="AlphaFoldDB" id="A0A286ULQ3"/>
<keyword evidence="4 9" id="KW-0732">Signal</keyword>
<dbReference type="GO" id="GO:0050660">
    <property type="term" value="F:flavin adenine dinucleotide binding"/>
    <property type="evidence" value="ECO:0007669"/>
    <property type="project" value="InterPro"/>
</dbReference>
<evidence type="ECO:0000256" key="9">
    <source>
        <dbReference type="SAM" id="SignalP"/>
    </source>
</evidence>
<comment type="caution">
    <text evidence="11">The sequence shown here is derived from an EMBL/GenBank/DDBJ whole genome shotgun (WGS) entry which is preliminary data.</text>
</comment>
<dbReference type="PANTHER" id="PTHR11552:SF201">
    <property type="entry name" value="GLUCOSE-METHANOL-CHOLINE OXIDOREDUCTASE N-TERMINAL DOMAIN-CONTAINING PROTEIN"/>
    <property type="match status" value="1"/>
</dbReference>
<keyword evidence="6" id="KW-0560">Oxidoreductase</keyword>
<feature type="active site" description="Proton donor" evidence="7">
    <location>
        <position position="541"/>
    </location>
</feature>
<evidence type="ECO:0000256" key="5">
    <source>
        <dbReference type="ARBA" id="ARBA00022827"/>
    </source>
</evidence>
<dbReference type="Gene3D" id="3.30.560.10">
    <property type="entry name" value="Glucose Oxidase, domain 3"/>
    <property type="match status" value="1"/>
</dbReference>
<dbReference type="OrthoDB" id="269227at2759"/>
<feature type="chain" id="PRO_5013783317" evidence="9">
    <location>
        <begin position="17"/>
        <end position="604"/>
    </location>
</feature>
<dbReference type="Pfam" id="PF05199">
    <property type="entry name" value="GMC_oxred_C"/>
    <property type="match status" value="1"/>
</dbReference>
<dbReference type="InParanoid" id="A0A286ULQ3"/>
<dbReference type="EMBL" id="NBII01000003">
    <property type="protein sequence ID" value="PAV20424.1"/>
    <property type="molecule type" value="Genomic_DNA"/>
</dbReference>
<feature type="signal peptide" evidence="9">
    <location>
        <begin position="1"/>
        <end position="16"/>
    </location>
</feature>
<protein>
    <submittedName>
        <fullName evidence="11">Alcohol oxidase</fullName>
    </submittedName>
</protein>
<evidence type="ECO:0000313" key="11">
    <source>
        <dbReference type="EMBL" id="PAV20424.1"/>
    </source>
</evidence>
<accession>A0A286ULQ3</accession>
<dbReference type="InterPro" id="IPR036188">
    <property type="entry name" value="FAD/NAD-bd_sf"/>
</dbReference>
<comment type="similarity">
    <text evidence="2">Belongs to the GMC oxidoreductase family.</text>
</comment>
<keyword evidence="3" id="KW-0285">Flavoprotein</keyword>
<dbReference type="Pfam" id="PF00732">
    <property type="entry name" value="GMC_oxred_N"/>
    <property type="match status" value="1"/>
</dbReference>
<name>A0A286ULQ3_9AGAM</name>
<evidence type="ECO:0000256" key="7">
    <source>
        <dbReference type="PIRSR" id="PIRSR000137-1"/>
    </source>
</evidence>
<evidence type="ECO:0000256" key="6">
    <source>
        <dbReference type="ARBA" id="ARBA00023002"/>
    </source>
</evidence>
<organism evidence="11 12">
    <name type="scientific">Pyrrhoderma noxium</name>
    <dbReference type="NCBI Taxonomy" id="2282107"/>
    <lineage>
        <taxon>Eukaryota</taxon>
        <taxon>Fungi</taxon>
        <taxon>Dikarya</taxon>
        <taxon>Basidiomycota</taxon>
        <taxon>Agaricomycotina</taxon>
        <taxon>Agaricomycetes</taxon>
        <taxon>Hymenochaetales</taxon>
        <taxon>Hymenochaetaceae</taxon>
        <taxon>Pyrrhoderma</taxon>
    </lineage>
</organism>
<proteinExistence type="inferred from homology"/>
<evidence type="ECO:0000256" key="2">
    <source>
        <dbReference type="ARBA" id="ARBA00010790"/>
    </source>
</evidence>
<dbReference type="InterPro" id="IPR000172">
    <property type="entry name" value="GMC_OxRdtase_N"/>
</dbReference>
<dbReference type="STRING" id="2282107.A0A286ULQ3"/>
<reference evidence="11 12" key="1">
    <citation type="journal article" date="2017" name="Mol. Ecol.">
        <title>Comparative and population genomic landscape of Phellinus noxius: A hypervariable fungus causing root rot in trees.</title>
        <authorList>
            <person name="Chung C.L."/>
            <person name="Lee T.J."/>
            <person name="Akiba M."/>
            <person name="Lee H.H."/>
            <person name="Kuo T.H."/>
            <person name="Liu D."/>
            <person name="Ke H.M."/>
            <person name="Yokoi T."/>
            <person name="Roa M.B."/>
            <person name="Lu M.J."/>
            <person name="Chang Y.Y."/>
            <person name="Ann P.J."/>
            <person name="Tsai J.N."/>
            <person name="Chen C.Y."/>
            <person name="Tzean S.S."/>
            <person name="Ota Y."/>
            <person name="Hattori T."/>
            <person name="Sahashi N."/>
            <person name="Liou R.F."/>
            <person name="Kikuchi T."/>
            <person name="Tsai I.J."/>
        </authorList>
    </citation>
    <scope>NUCLEOTIDE SEQUENCE [LARGE SCALE GENOMIC DNA]</scope>
    <source>
        <strain evidence="11 12">FFPRI411160</strain>
    </source>
</reference>
<dbReference type="PANTHER" id="PTHR11552">
    <property type="entry name" value="GLUCOSE-METHANOL-CHOLINE GMC OXIDOREDUCTASE"/>
    <property type="match status" value="1"/>
</dbReference>
<evidence type="ECO:0000256" key="8">
    <source>
        <dbReference type="PIRSR" id="PIRSR000137-2"/>
    </source>
</evidence>
<sequence>MMLAFALVFFARLIAATTITTDPADTANKSFDYIIAGGGLTGITVANKLSSQGYSVLIIEAGPDARSNSAVYNAEERGNLNGYCNWQYPAYDENGNALSWTIDSGACIGGSTSINGMVWYRPTKKEIDTLELLGNKGWNWDALEPYMEAIENFTPPDTDQLSDGAAYDPAVHGYNGAVNTSFPVPMRIPKAQALYKEALPLVFNGLAIGDDLSNRSTIQAASTSWTIWYDPVTGKNRRSSAADALLWAEDQQRESLTVLAEHVVSKVLFKSSRDLTAKGVQFGNSSSKNLYNVYANKEVLLAAGSLASSPILERSGIGSKSTLNKLGIKTLYNLPGVGLNLNDQPGTGTSALVQDAYLDDTELIDGRNLFTPVISLVNIDEIFASDSVSLAKNLTSGLVSRAKSLVSVGASASQKSALSVLGAATNLIANLKLPVAEFVGESYPSVFTAVFWPLTPLSRGWIHITSSDPFTLPQIVPRLLSDDFDLKVAVAVARKSRELFQSSPFSEYVSDAFADPSSLGANATDDEYASWLKSTSYGASHWIGSTSMLPEASGGVVSPELKVYGTKNLRVVDAGILPFQITSHTMSTAYSIAQRAADLILSDA</sequence>
<keyword evidence="5 8" id="KW-0274">FAD</keyword>
<evidence type="ECO:0000256" key="3">
    <source>
        <dbReference type="ARBA" id="ARBA00022630"/>
    </source>
</evidence>
<evidence type="ECO:0000259" key="10">
    <source>
        <dbReference type="PROSITE" id="PS00624"/>
    </source>
</evidence>